<evidence type="ECO:0000313" key="1">
    <source>
        <dbReference type="EMBL" id="UWN57044.1"/>
    </source>
</evidence>
<protein>
    <submittedName>
        <fullName evidence="1">Gliding motility lipoprotein GldH</fullName>
    </submittedName>
</protein>
<dbReference type="InterPro" id="IPR020018">
    <property type="entry name" value="Motility-assoc_lipoprot_GldH"/>
</dbReference>
<dbReference type="Pfam" id="PF14109">
    <property type="entry name" value="GldH_lipo"/>
    <property type="match status" value="1"/>
</dbReference>
<dbReference type="EMBL" id="CP102294">
    <property type="protein sequence ID" value="UWN57044.1"/>
    <property type="molecule type" value="Genomic_DNA"/>
</dbReference>
<sequence length="124" mass="13506">MADTDPGGWAVSEPAVVRFDNSDTVSARTIDLIVRYGRDFRYDRLSVAVTTVSPSGRQRRDTAVVMLPDVSGEPHVRRDAVGAFRSDAVLSETGTYLFSFVPLMPDPLVKGVAAVGVDIYRSED</sequence>
<proteinExistence type="predicted"/>
<keyword evidence="1" id="KW-0449">Lipoprotein</keyword>
<name>A0ABY5V096_9BACT</name>
<keyword evidence="2" id="KW-1185">Reference proteome</keyword>
<accession>A0ABY5V096</accession>
<evidence type="ECO:0000313" key="2">
    <source>
        <dbReference type="Proteomes" id="UP001059295"/>
    </source>
</evidence>
<dbReference type="RefSeq" id="WP_157365664.1">
    <property type="nucleotide sequence ID" value="NZ_CAPH01000009.1"/>
</dbReference>
<reference evidence="1" key="1">
    <citation type="journal article" date="2022" name="Cell">
        <title>Design, construction, and in vivo augmentation of a complex gut microbiome.</title>
        <authorList>
            <person name="Cheng A.G."/>
            <person name="Ho P.Y."/>
            <person name="Aranda-Diaz A."/>
            <person name="Jain S."/>
            <person name="Yu F.B."/>
            <person name="Meng X."/>
            <person name="Wang M."/>
            <person name="Iakiviak M."/>
            <person name="Nagashima K."/>
            <person name="Zhao A."/>
            <person name="Murugkar P."/>
            <person name="Patil A."/>
            <person name="Atabakhsh K."/>
            <person name="Weakley A."/>
            <person name="Yan J."/>
            <person name="Brumbaugh A.R."/>
            <person name="Higginbottom S."/>
            <person name="Dimas A."/>
            <person name="Shiver A.L."/>
            <person name="Deutschbauer A."/>
            <person name="Neff N."/>
            <person name="Sonnenburg J.L."/>
            <person name="Huang K.C."/>
            <person name="Fischbach M.A."/>
        </authorList>
    </citation>
    <scope>NUCLEOTIDE SEQUENCE</scope>
    <source>
        <strain evidence="1">AP11</strain>
    </source>
</reference>
<dbReference type="Proteomes" id="UP001059295">
    <property type="component" value="Chromosome"/>
</dbReference>
<gene>
    <name evidence="1" type="ORF">NQ491_10410</name>
</gene>
<dbReference type="GeneID" id="82892150"/>
<organism evidence="1 2">
    <name type="scientific">Alistipes ihumii AP11</name>
    <dbReference type="NCBI Taxonomy" id="1211813"/>
    <lineage>
        <taxon>Bacteria</taxon>
        <taxon>Pseudomonadati</taxon>
        <taxon>Bacteroidota</taxon>
        <taxon>Bacteroidia</taxon>
        <taxon>Bacteroidales</taxon>
        <taxon>Rikenellaceae</taxon>
        <taxon>Alistipes</taxon>
    </lineage>
</organism>